<feature type="transmembrane region" description="Helical" evidence="6">
    <location>
        <begin position="508"/>
        <end position="527"/>
    </location>
</feature>
<dbReference type="GO" id="GO:0005886">
    <property type="term" value="C:plasma membrane"/>
    <property type="evidence" value="ECO:0007669"/>
    <property type="project" value="UniProtKB-SubCell"/>
</dbReference>
<feature type="transmembrane region" description="Helical" evidence="6">
    <location>
        <begin position="333"/>
        <end position="351"/>
    </location>
</feature>
<comment type="subcellular location">
    <subcellularLocation>
        <location evidence="1">Cell membrane</location>
        <topology evidence="1">Multi-pass membrane protein</topology>
    </subcellularLocation>
</comment>
<feature type="transmembrane region" description="Helical" evidence="6">
    <location>
        <begin position="414"/>
        <end position="439"/>
    </location>
</feature>
<dbReference type="InterPro" id="IPR004477">
    <property type="entry name" value="ComEC_N"/>
</dbReference>
<feature type="transmembrane region" description="Helical" evidence="6">
    <location>
        <begin position="388"/>
        <end position="408"/>
    </location>
</feature>
<evidence type="ECO:0000256" key="3">
    <source>
        <dbReference type="ARBA" id="ARBA00022692"/>
    </source>
</evidence>
<evidence type="ECO:0000256" key="5">
    <source>
        <dbReference type="ARBA" id="ARBA00023136"/>
    </source>
</evidence>
<sequence length="673" mass="75725">MEVLRYPVIGITVFFISGIAFAHYMHPGFLPVLSMALLSVISLTIAYFIQSRSITQKPFFGLAAWLFTACAGMVAYTLHYAPNHSSHYSHVLRPGSNTVIRGVVTARLKPNARAEKYYLNIVAVENTTASGKVLITVPTNAAKTMPQVGDKLVILGELKPISQSLNPYQFNYAQYMACQNVFHQVNLKRNYYIAGRENNFNFYINKFRDKLISSFDRHQYDATTINIIKALLLGQRQDMDSETTSNYTNAGVVHILAISGLHITVLFYILNILLKPLNRFHKKGKLVQLMAILSFLWLFAFLSGLSASVLRSVVMFSFVSIGMYINRSSGINNSIAVSMLFLLLINPMLLFDVGFQLSYAAVFGIVWLQPLCRKIITIRFRMVNYLSDTVLVSLAAQIGVLPLSLYYFNQFPMLFLVANAVVVPVSTIVLVTGVIVLILNFVWADAALAAGKLLGLFIELMNRFIAWIASFEGLVLKDIPFTLLLAILLYAIIVMGVLSLYRPTFKNTITLVGAFLLFQLTYIFTAVKAGRHQEMVIFHNRGSSLLATKDPEKITVYSNDSLIAENRNILAYNKGYFNQALEIRPLENLLWFRHKKIFIIDSVAVYDPNIAPDILLLTQSPKINLERVLLQLRPKQVVADATNYRSQIARWASTCRKQKIPFHATAEKGSFIE</sequence>
<keyword evidence="3 6" id="KW-0812">Transmembrane</keyword>
<evidence type="ECO:0000259" key="8">
    <source>
        <dbReference type="Pfam" id="PF13567"/>
    </source>
</evidence>
<protein>
    <recommendedName>
        <fullName evidence="11">Competence protein ComEC</fullName>
    </recommendedName>
</protein>
<dbReference type="RefSeq" id="WP_094415879.1">
    <property type="nucleotide sequence ID" value="NZ_NOXV01000294.1"/>
</dbReference>
<dbReference type="InterPro" id="IPR025405">
    <property type="entry name" value="DUF4131"/>
</dbReference>
<keyword evidence="10" id="KW-1185">Reference proteome</keyword>
<dbReference type="Pfam" id="PF03772">
    <property type="entry name" value="Competence"/>
    <property type="match status" value="1"/>
</dbReference>
<evidence type="ECO:0008006" key="11">
    <source>
        <dbReference type="Google" id="ProtNLM"/>
    </source>
</evidence>
<feature type="transmembrane region" description="Helical" evidence="6">
    <location>
        <begin position="32"/>
        <end position="50"/>
    </location>
</feature>
<evidence type="ECO:0000313" key="9">
    <source>
        <dbReference type="EMBL" id="OYQ34378.1"/>
    </source>
</evidence>
<evidence type="ECO:0000313" key="10">
    <source>
        <dbReference type="Proteomes" id="UP000216605"/>
    </source>
</evidence>
<name>A0A255YYV5_9FLAO</name>
<reference evidence="9 10" key="1">
    <citation type="submission" date="2017-07" db="EMBL/GenBank/DDBJ databases">
        <title>Flavobacterium cyanobacteriorum sp. nov., isolated from cyanobacterial aggregates in a eutrophic lake.</title>
        <authorList>
            <person name="Cai H."/>
        </authorList>
    </citation>
    <scope>NUCLEOTIDE SEQUENCE [LARGE SCALE GENOMIC DNA]</scope>
    <source>
        <strain evidence="9 10">TH021</strain>
    </source>
</reference>
<dbReference type="PANTHER" id="PTHR30619:SF1">
    <property type="entry name" value="RECOMBINATION PROTEIN 2"/>
    <property type="match status" value="1"/>
</dbReference>
<feature type="transmembrane region" description="Helical" evidence="6">
    <location>
        <begin position="7"/>
        <end position="26"/>
    </location>
</feature>
<dbReference type="Proteomes" id="UP000216605">
    <property type="component" value="Unassembled WGS sequence"/>
</dbReference>
<accession>A0A255YYV5</accession>
<evidence type="ECO:0000259" key="7">
    <source>
        <dbReference type="Pfam" id="PF03772"/>
    </source>
</evidence>
<organism evidence="9 10">
    <name type="scientific">Flavobacterium cyanobacteriorum</name>
    <dbReference type="NCBI Taxonomy" id="2022802"/>
    <lineage>
        <taxon>Bacteria</taxon>
        <taxon>Pseudomonadati</taxon>
        <taxon>Bacteroidota</taxon>
        <taxon>Flavobacteriia</taxon>
        <taxon>Flavobacteriales</taxon>
        <taxon>Flavobacteriaceae</taxon>
        <taxon>Flavobacterium</taxon>
    </lineage>
</organism>
<feature type="domain" description="DUF4131" evidence="8">
    <location>
        <begin position="31"/>
        <end position="188"/>
    </location>
</feature>
<dbReference type="AlphaFoldDB" id="A0A255YYV5"/>
<evidence type="ECO:0000256" key="1">
    <source>
        <dbReference type="ARBA" id="ARBA00004651"/>
    </source>
</evidence>
<evidence type="ECO:0000256" key="4">
    <source>
        <dbReference type="ARBA" id="ARBA00022989"/>
    </source>
</evidence>
<feature type="transmembrane region" description="Helical" evidence="6">
    <location>
        <begin position="251"/>
        <end position="274"/>
    </location>
</feature>
<dbReference type="NCBIfam" id="TIGR00360">
    <property type="entry name" value="ComEC_N-term"/>
    <property type="match status" value="1"/>
</dbReference>
<feature type="transmembrane region" description="Helical" evidence="6">
    <location>
        <begin position="481"/>
        <end position="501"/>
    </location>
</feature>
<evidence type="ECO:0000256" key="6">
    <source>
        <dbReference type="SAM" id="Phobius"/>
    </source>
</evidence>
<dbReference type="OrthoDB" id="9761531at2"/>
<proteinExistence type="predicted"/>
<gene>
    <name evidence="9" type="ORF">CHU92_11955</name>
</gene>
<keyword evidence="4 6" id="KW-1133">Transmembrane helix</keyword>
<comment type="caution">
    <text evidence="9">The sequence shown here is derived from an EMBL/GenBank/DDBJ whole genome shotgun (WGS) entry which is preliminary data.</text>
</comment>
<dbReference type="Pfam" id="PF13567">
    <property type="entry name" value="DUF4131"/>
    <property type="match status" value="1"/>
</dbReference>
<keyword evidence="2" id="KW-1003">Cell membrane</keyword>
<feature type="transmembrane region" description="Helical" evidence="6">
    <location>
        <begin position="446"/>
        <end position="469"/>
    </location>
</feature>
<evidence type="ECO:0000256" key="2">
    <source>
        <dbReference type="ARBA" id="ARBA00022475"/>
    </source>
</evidence>
<dbReference type="PANTHER" id="PTHR30619">
    <property type="entry name" value="DNA INTERNALIZATION/COMPETENCE PROTEIN COMEC/REC2"/>
    <property type="match status" value="1"/>
</dbReference>
<feature type="domain" description="ComEC/Rec2-related protein" evidence="7">
    <location>
        <begin position="231"/>
        <end position="496"/>
    </location>
</feature>
<feature type="transmembrane region" description="Helical" evidence="6">
    <location>
        <begin position="62"/>
        <end position="81"/>
    </location>
</feature>
<dbReference type="EMBL" id="NOXV01000294">
    <property type="protein sequence ID" value="OYQ34378.1"/>
    <property type="molecule type" value="Genomic_DNA"/>
</dbReference>
<dbReference type="InterPro" id="IPR052159">
    <property type="entry name" value="Competence_DNA_uptake"/>
</dbReference>
<keyword evidence="5 6" id="KW-0472">Membrane</keyword>